<dbReference type="eggNOG" id="COG1262">
    <property type="taxonomic scope" value="Bacteria"/>
</dbReference>
<dbReference type="OrthoDB" id="9768004at2"/>
<dbReference type="KEGG" id="mgm:Mmc1_2002"/>
<feature type="compositionally biased region" description="Basic and acidic residues" evidence="1">
    <location>
        <begin position="1"/>
        <end position="16"/>
    </location>
</feature>
<keyword evidence="4" id="KW-1185">Reference proteome</keyword>
<proteinExistence type="predicted"/>
<dbReference type="AlphaFoldDB" id="A0L960"/>
<dbReference type="GO" id="GO:0120147">
    <property type="term" value="F:formylglycine-generating oxidase activity"/>
    <property type="evidence" value="ECO:0007669"/>
    <property type="project" value="TreeGrafter"/>
</dbReference>
<dbReference type="PANTHER" id="PTHR23150:SF19">
    <property type="entry name" value="FORMYLGLYCINE-GENERATING ENZYME"/>
    <property type="match status" value="1"/>
</dbReference>
<dbReference type="EMBL" id="CP000471">
    <property type="protein sequence ID" value="ABK44503.1"/>
    <property type="molecule type" value="Genomic_DNA"/>
</dbReference>
<dbReference type="InterPro" id="IPR016187">
    <property type="entry name" value="CTDL_fold"/>
</dbReference>
<organism evidence="3 4">
    <name type="scientific">Magnetococcus marinus (strain ATCC BAA-1437 / JCM 17883 / MC-1)</name>
    <dbReference type="NCBI Taxonomy" id="156889"/>
    <lineage>
        <taxon>Bacteria</taxon>
        <taxon>Pseudomonadati</taxon>
        <taxon>Pseudomonadota</taxon>
        <taxon>Magnetococcia</taxon>
        <taxon>Magnetococcales</taxon>
        <taxon>Magnetococcaceae</taxon>
        <taxon>Magnetococcus</taxon>
    </lineage>
</organism>
<reference evidence="4" key="1">
    <citation type="journal article" date="2009" name="Appl. Environ. Microbiol.">
        <title>Complete genome sequence of the chemolithoautotrophic marine magnetotactic coccus strain MC-1.</title>
        <authorList>
            <person name="Schubbe S."/>
            <person name="Williams T.J."/>
            <person name="Xie G."/>
            <person name="Kiss H.E."/>
            <person name="Brettin T.S."/>
            <person name="Martinez D."/>
            <person name="Ross C.A."/>
            <person name="Schuler D."/>
            <person name="Cox B.L."/>
            <person name="Nealson K.H."/>
            <person name="Bazylinski D.A."/>
        </authorList>
    </citation>
    <scope>NUCLEOTIDE SEQUENCE [LARGE SCALE GENOMIC DNA]</scope>
    <source>
        <strain evidence="4">ATCC BAA-1437 / JCM 17883 / MC-1</strain>
    </source>
</reference>
<dbReference type="Proteomes" id="UP000002586">
    <property type="component" value="Chromosome"/>
</dbReference>
<dbReference type="Pfam" id="PF03781">
    <property type="entry name" value="FGE-sulfatase"/>
    <property type="match status" value="1"/>
</dbReference>
<name>A0L960_MAGMM</name>
<dbReference type="InterPro" id="IPR042095">
    <property type="entry name" value="SUMF_sf"/>
</dbReference>
<feature type="region of interest" description="Disordered" evidence="1">
    <location>
        <begin position="1"/>
        <end position="21"/>
    </location>
</feature>
<dbReference type="HOGENOM" id="CLU_2155264_0_0_5"/>
<dbReference type="SUPFAM" id="SSF56436">
    <property type="entry name" value="C-type lectin-like"/>
    <property type="match status" value="1"/>
</dbReference>
<evidence type="ECO:0000259" key="2">
    <source>
        <dbReference type="Pfam" id="PF03781"/>
    </source>
</evidence>
<dbReference type="STRING" id="156889.Mmc1_2002"/>
<dbReference type="InterPro" id="IPR051043">
    <property type="entry name" value="Sulfatase_Mod_Factor_Kinase"/>
</dbReference>
<evidence type="ECO:0000256" key="1">
    <source>
        <dbReference type="SAM" id="MobiDB-lite"/>
    </source>
</evidence>
<dbReference type="InterPro" id="IPR005532">
    <property type="entry name" value="SUMF_dom"/>
</dbReference>
<evidence type="ECO:0000313" key="3">
    <source>
        <dbReference type="EMBL" id="ABK44503.1"/>
    </source>
</evidence>
<dbReference type="PANTHER" id="PTHR23150">
    <property type="entry name" value="SULFATASE MODIFYING FACTOR 1, 2"/>
    <property type="match status" value="1"/>
</dbReference>
<accession>A0L960</accession>
<feature type="domain" description="Sulfatase-modifying factor enzyme-like" evidence="2">
    <location>
        <begin position="40"/>
        <end position="109"/>
    </location>
</feature>
<reference evidence="3 4" key="2">
    <citation type="journal article" date="2012" name="Int. J. Syst. Evol. Microbiol.">
        <title>Magnetococcus marinus gen. nov., sp. nov., a marine, magnetotactic bacterium that represents a novel lineage (Magnetococcaceae fam. nov.; Magnetococcales ord. nov.) at the base of the Alphaproteobacteria.</title>
        <authorList>
            <person name="Bazylinski D.A."/>
            <person name="Williams T.J."/>
            <person name="Lefevre C.T."/>
            <person name="Berg R.J."/>
            <person name="Zhang C.L."/>
            <person name="Bowser S.S."/>
            <person name="Dean A.J."/>
            <person name="Beveridge T.J."/>
        </authorList>
    </citation>
    <scope>NUCLEOTIDE SEQUENCE [LARGE SCALE GENOMIC DNA]</scope>
    <source>
        <strain evidence="4">ATCC BAA-1437 / JCM 17883 / MC-1</strain>
    </source>
</reference>
<dbReference type="Gene3D" id="3.90.1580.10">
    <property type="entry name" value="paralog of FGE (formylglycine-generating enzyme)"/>
    <property type="match status" value="1"/>
</dbReference>
<evidence type="ECO:0000313" key="4">
    <source>
        <dbReference type="Proteomes" id="UP000002586"/>
    </source>
</evidence>
<gene>
    <name evidence="3" type="ordered locus">Mmc1_2002</name>
</gene>
<protein>
    <recommendedName>
        <fullName evidence="2">Sulfatase-modifying factor enzyme-like domain-containing protein</fullName>
    </recommendedName>
</protein>
<dbReference type="RefSeq" id="WP_011713638.1">
    <property type="nucleotide sequence ID" value="NC_008576.1"/>
</dbReference>
<sequence length="111" mass="12794">MRENETLYRKVSHEQKNPLQSTPKNLKILCGAACLSFHRAGSRLANRLGLYDMSGNVWEWVQDPYERSDSIRQFRGGSAYDASLLHCAYRSLTNVTDYRNRFVGLRLARVP</sequence>